<comment type="caution">
    <text evidence="1">The sequence shown here is derived from an EMBL/GenBank/DDBJ whole genome shotgun (WGS) entry which is preliminary data.</text>
</comment>
<proteinExistence type="predicted"/>
<sequence length="352" mass="39033">MSAESREDKRRVRRYSTGSTISRYLGPLPGSCHDFCKYGNGKEARLDTRSVMSRGRTKMKLSGGHGSKEEIHLIGILKDEHQANKMNSATEMRKKAGSSQQPKSKMRSIPASSRGAMKPKGTNTLPRVPSENYGLPAKVKSIMSIGTGKSTGHSIHSTAPHEAQKKNKTEQSKRDNREGVQGEESYSNDGKVESETSESTDYHSTPSFPELRDSGRSCRFSDFTESDGVNTTGEEDEAKVNLSAEDDYGAEKLNFRREKVNGLKSLIQSPRRLKLRRHSDGHENKASGYSSDPGSMKVDLRHWQMQEKEATRLLNDIIEETAAELSRTHKSKVKALVGAFETVISLQDVDPS</sequence>
<dbReference type="Proteomes" id="UP001057402">
    <property type="component" value="Chromosome 10"/>
</dbReference>
<accession>A0ACB9MC03</accession>
<keyword evidence="2" id="KW-1185">Reference proteome</keyword>
<dbReference type="EMBL" id="CM042889">
    <property type="protein sequence ID" value="KAI4320401.1"/>
    <property type="molecule type" value="Genomic_DNA"/>
</dbReference>
<name>A0ACB9MC03_9MYRT</name>
<evidence type="ECO:0000313" key="1">
    <source>
        <dbReference type="EMBL" id="KAI4320401.1"/>
    </source>
</evidence>
<evidence type="ECO:0000313" key="2">
    <source>
        <dbReference type="Proteomes" id="UP001057402"/>
    </source>
</evidence>
<organism evidence="1 2">
    <name type="scientific">Melastoma candidum</name>
    <dbReference type="NCBI Taxonomy" id="119954"/>
    <lineage>
        <taxon>Eukaryota</taxon>
        <taxon>Viridiplantae</taxon>
        <taxon>Streptophyta</taxon>
        <taxon>Embryophyta</taxon>
        <taxon>Tracheophyta</taxon>
        <taxon>Spermatophyta</taxon>
        <taxon>Magnoliopsida</taxon>
        <taxon>eudicotyledons</taxon>
        <taxon>Gunneridae</taxon>
        <taxon>Pentapetalae</taxon>
        <taxon>rosids</taxon>
        <taxon>malvids</taxon>
        <taxon>Myrtales</taxon>
        <taxon>Melastomataceae</taxon>
        <taxon>Melastomatoideae</taxon>
        <taxon>Melastomateae</taxon>
        <taxon>Melastoma</taxon>
    </lineage>
</organism>
<gene>
    <name evidence="1" type="ORF">MLD38_033887</name>
</gene>
<reference evidence="2" key="1">
    <citation type="journal article" date="2023" name="Front. Plant Sci.">
        <title>Chromosomal-level genome assembly of Melastoma candidum provides insights into trichome evolution.</title>
        <authorList>
            <person name="Zhong Y."/>
            <person name="Wu W."/>
            <person name="Sun C."/>
            <person name="Zou P."/>
            <person name="Liu Y."/>
            <person name="Dai S."/>
            <person name="Zhou R."/>
        </authorList>
    </citation>
    <scope>NUCLEOTIDE SEQUENCE [LARGE SCALE GENOMIC DNA]</scope>
</reference>
<protein>
    <submittedName>
        <fullName evidence="1">Uncharacterized protein</fullName>
    </submittedName>
</protein>